<dbReference type="Gene3D" id="1.10.3680.10">
    <property type="entry name" value="TerB-like"/>
    <property type="match status" value="1"/>
</dbReference>
<dbReference type="SUPFAM" id="SSF158682">
    <property type="entry name" value="TerB-like"/>
    <property type="match status" value="1"/>
</dbReference>
<name>A0ABW3JCF0_9HYPH</name>
<feature type="domain" description="Co-chaperone DjlA N-terminal" evidence="1">
    <location>
        <begin position="16"/>
        <end position="121"/>
    </location>
</feature>
<dbReference type="Pfam" id="PF05099">
    <property type="entry name" value="TerB"/>
    <property type="match status" value="1"/>
</dbReference>
<dbReference type="CDD" id="cd07177">
    <property type="entry name" value="terB_like"/>
    <property type="match status" value="1"/>
</dbReference>
<proteinExistence type="predicted"/>
<evidence type="ECO:0000313" key="2">
    <source>
        <dbReference type="EMBL" id="MFD0987779.1"/>
    </source>
</evidence>
<dbReference type="Proteomes" id="UP001597102">
    <property type="component" value="Unassembled WGS sequence"/>
</dbReference>
<organism evidence="2 3">
    <name type="scientific">Methyloligella solikamskensis</name>
    <dbReference type="NCBI Taxonomy" id="1177756"/>
    <lineage>
        <taxon>Bacteria</taxon>
        <taxon>Pseudomonadati</taxon>
        <taxon>Pseudomonadota</taxon>
        <taxon>Alphaproteobacteria</taxon>
        <taxon>Hyphomicrobiales</taxon>
        <taxon>Hyphomicrobiaceae</taxon>
        <taxon>Methyloligella</taxon>
    </lineage>
</organism>
<evidence type="ECO:0000259" key="1">
    <source>
        <dbReference type="Pfam" id="PF05099"/>
    </source>
</evidence>
<accession>A0ABW3JCF0</accession>
<comment type="caution">
    <text evidence="2">The sequence shown here is derived from an EMBL/GenBank/DDBJ whole genome shotgun (WGS) entry which is preliminary data.</text>
</comment>
<evidence type="ECO:0000313" key="3">
    <source>
        <dbReference type="Proteomes" id="UP001597102"/>
    </source>
</evidence>
<reference evidence="3" key="1">
    <citation type="journal article" date="2019" name="Int. J. Syst. Evol. Microbiol.">
        <title>The Global Catalogue of Microorganisms (GCM) 10K type strain sequencing project: providing services to taxonomists for standard genome sequencing and annotation.</title>
        <authorList>
            <consortium name="The Broad Institute Genomics Platform"/>
            <consortium name="The Broad Institute Genome Sequencing Center for Infectious Disease"/>
            <person name="Wu L."/>
            <person name="Ma J."/>
        </authorList>
    </citation>
    <scope>NUCLEOTIDE SEQUENCE [LARGE SCALE GENOMIC DNA]</scope>
    <source>
        <strain evidence="3">CCUG 61697</strain>
    </source>
</reference>
<protein>
    <submittedName>
        <fullName evidence="2">TerB family tellurite resistance protein</fullName>
    </submittedName>
</protein>
<keyword evidence="3" id="KW-1185">Reference proteome</keyword>
<dbReference type="RefSeq" id="WP_379090074.1">
    <property type="nucleotide sequence ID" value="NZ_JBHTJO010000001.1"/>
</dbReference>
<dbReference type="InterPro" id="IPR007791">
    <property type="entry name" value="DjlA_N"/>
</dbReference>
<gene>
    <name evidence="2" type="ORF">ACFQ2F_11800</name>
</gene>
<dbReference type="InterPro" id="IPR029024">
    <property type="entry name" value="TerB-like"/>
</dbReference>
<dbReference type="EMBL" id="JBHTJO010000001">
    <property type="protein sequence ID" value="MFD0987779.1"/>
    <property type="molecule type" value="Genomic_DNA"/>
</dbReference>
<sequence>MTDTALRLGSEWILKTMVAMAKADGNLDLDEIDLIQRLYRDHAKEDVETDEIKRMAEKGVGDDFYTDLARAGKSLDEHSKEEIVRCAYLVLLADGEIAGAERKTLQEIAAALKIPEIHFGAILEDLSIWMAAQRANGKAVG</sequence>